<accession>A0A0D7ABD9</accession>
<evidence type="ECO:0000256" key="1">
    <source>
        <dbReference type="SAM" id="MobiDB-lite"/>
    </source>
</evidence>
<keyword evidence="3" id="KW-1185">Reference proteome</keyword>
<organism evidence="2 3">
    <name type="scientific">Fistulina hepatica ATCC 64428</name>
    <dbReference type="NCBI Taxonomy" id="1128425"/>
    <lineage>
        <taxon>Eukaryota</taxon>
        <taxon>Fungi</taxon>
        <taxon>Dikarya</taxon>
        <taxon>Basidiomycota</taxon>
        <taxon>Agaricomycotina</taxon>
        <taxon>Agaricomycetes</taxon>
        <taxon>Agaricomycetidae</taxon>
        <taxon>Agaricales</taxon>
        <taxon>Fistulinaceae</taxon>
        <taxon>Fistulina</taxon>
    </lineage>
</organism>
<gene>
    <name evidence="2" type="ORF">FISHEDRAFT_74400</name>
</gene>
<feature type="region of interest" description="Disordered" evidence="1">
    <location>
        <begin position="89"/>
        <end position="122"/>
    </location>
</feature>
<name>A0A0D7ABD9_9AGAR</name>
<dbReference type="Proteomes" id="UP000054144">
    <property type="component" value="Unassembled WGS sequence"/>
</dbReference>
<feature type="compositionally biased region" description="Polar residues" evidence="1">
    <location>
        <begin position="94"/>
        <end position="105"/>
    </location>
</feature>
<sequence length="345" mass="37846">MVEVEVKVHKSLSSRRPSEAQSSSSSVGVPDNFVAQSTPRPDTVFTLTSQLPESFDATSVTTTARHFPNEKRASIQTINERYKSLHRHLGEESALSQSTTASPNYSPAKPLRRSVSTGNKDGVRRYHMVRREFVEDGPQRTITMDTWRSSLVPHYEPNDAVSIRYATSKDYGDEFLDSTSMLRDSLKEQSTGSSMLRSVSTPTDVVGHHRRRSSAGNAGAQSDRDKSIQTDRSLASDCTTLPSQPSSVYLRSHQRSFSSSQESAGSNVSSAGLDTLHSILTSCEPSLAHLAPMLESLGILTDEHMLAVSRLSSARLRDVRNAALKAGITVVEWAILLDRVQSLQP</sequence>
<feature type="region of interest" description="Disordered" evidence="1">
    <location>
        <begin position="9"/>
        <end position="40"/>
    </location>
</feature>
<feature type="compositionally biased region" description="Polar residues" evidence="1">
    <location>
        <begin position="230"/>
        <end position="240"/>
    </location>
</feature>
<dbReference type="AlphaFoldDB" id="A0A0D7ABD9"/>
<dbReference type="OrthoDB" id="2989516at2759"/>
<protein>
    <submittedName>
        <fullName evidence="2">Uncharacterized protein</fullName>
    </submittedName>
</protein>
<feature type="region of interest" description="Disordered" evidence="1">
    <location>
        <begin position="186"/>
        <end position="240"/>
    </location>
</feature>
<dbReference type="EMBL" id="KN881929">
    <property type="protein sequence ID" value="KIY47734.1"/>
    <property type="molecule type" value="Genomic_DNA"/>
</dbReference>
<proteinExistence type="predicted"/>
<feature type="compositionally biased region" description="Polar residues" evidence="1">
    <location>
        <begin position="186"/>
        <end position="203"/>
    </location>
</feature>
<evidence type="ECO:0000313" key="2">
    <source>
        <dbReference type="EMBL" id="KIY47734.1"/>
    </source>
</evidence>
<reference evidence="2 3" key="1">
    <citation type="journal article" date="2015" name="Fungal Genet. Biol.">
        <title>Evolution of novel wood decay mechanisms in Agaricales revealed by the genome sequences of Fistulina hepatica and Cylindrobasidium torrendii.</title>
        <authorList>
            <person name="Floudas D."/>
            <person name="Held B.W."/>
            <person name="Riley R."/>
            <person name="Nagy L.G."/>
            <person name="Koehler G."/>
            <person name="Ransdell A.S."/>
            <person name="Younus H."/>
            <person name="Chow J."/>
            <person name="Chiniquy J."/>
            <person name="Lipzen A."/>
            <person name="Tritt A."/>
            <person name="Sun H."/>
            <person name="Haridas S."/>
            <person name="LaButti K."/>
            <person name="Ohm R.A."/>
            <person name="Kues U."/>
            <person name="Blanchette R.A."/>
            <person name="Grigoriev I.V."/>
            <person name="Minto R.E."/>
            <person name="Hibbett D.S."/>
        </authorList>
    </citation>
    <scope>NUCLEOTIDE SEQUENCE [LARGE SCALE GENOMIC DNA]</scope>
    <source>
        <strain evidence="2 3">ATCC 64428</strain>
    </source>
</reference>
<evidence type="ECO:0000313" key="3">
    <source>
        <dbReference type="Proteomes" id="UP000054144"/>
    </source>
</evidence>